<evidence type="ECO:0000313" key="3">
    <source>
        <dbReference type="Proteomes" id="UP000002734"/>
    </source>
</evidence>
<sequence length="149" mass="16229">MPANPQRGSTVLMAMLMLVIGMLILSGLQRQLEAQMLQDRDEQRALEDFNLASSALKWGLTLEWRIDDDGWQCQSAGVDALRACLRLNAGGRIGLLRGERLVTGVARPAAFYYRVVPALVNERPIIQPIAGGWLDVCPVAGAQNCGPAE</sequence>
<dbReference type="Pfam" id="PF10713">
    <property type="entry name" value="DUF2509"/>
    <property type="match status" value="1"/>
</dbReference>
<keyword evidence="1" id="KW-0812">Transmembrane</keyword>
<dbReference type="STRING" id="579405.Dd703_3011"/>
<reference evidence="2" key="1">
    <citation type="submission" date="2009-06" db="EMBL/GenBank/DDBJ databases">
        <title>Complete sequence of Dickeya dadantii Ech703.</title>
        <authorList>
            <consortium name="US DOE Joint Genome Institute"/>
            <person name="Lucas S."/>
            <person name="Copeland A."/>
            <person name="Lapidus A."/>
            <person name="Glavina del Rio T."/>
            <person name="Dalin E."/>
            <person name="Tice H."/>
            <person name="Bruce D."/>
            <person name="Goodwin L."/>
            <person name="Pitluck S."/>
            <person name="Chertkov O."/>
            <person name="Brettin T."/>
            <person name="Detter J.C."/>
            <person name="Han C."/>
            <person name="Larimer F."/>
            <person name="Land M."/>
            <person name="Hauser L."/>
            <person name="Kyrpides N."/>
            <person name="Mikhailova N."/>
            <person name="Balakrishnan V."/>
            <person name="Glasner J."/>
            <person name="Perna N.T."/>
        </authorList>
    </citation>
    <scope>NUCLEOTIDE SEQUENCE [LARGE SCALE GENOMIC DNA]</scope>
    <source>
        <strain evidence="2">Ech703</strain>
    </source>
</reference>
<evidence type="ECO:0000256" key="1">
    <source>
        <dbReference type="SAM" id="Phobius"/>
    </source>
</evidence>
<dbReference type="RefSeq" id="WP_015854687.1">
    <property type="nucleotide sequence ID" value="NC_012880.1"/>
</dbReference>
<keyword evidence="3" id="KW-1185">Reference proteome</keyword>
<name>C6CC26_MUSP7</name>
<accession>C6CC26</accession>
<keyword evidence="1" id="KW-0472">Membrane</keyword>
<dbReference type="KEGG" id="dda:Dd703_3011"/>
<organism evidence="2 3">
    <name type="scientific">Musicola paradisiaca (strain Ech703)</name>
    <name type="common">Dickeya paradisiaca</name>
    <name type="synonym">Dickeya dadantii</name>
    <dbReference type="NCBI Taxonomy" id="579405"/>
    <lineage>
        <taxon>Bacteria</taxon>
        <taxon>Pseudomonadati</taxon>
        <taxon>Pseudomonadota</taxon>
        <taxon>Gammaproteobacteria</taxon>
        <taxon>Enterobacterales</taxon>
        <taxon>Pectobacteriaceae</taxon>
        <taxon>Musicola</taxon>
    </lineage>
</organism>
<dbReference type="InterPro" id="IPR019652">
    <property type="entry name" value="DUF2509"/>
</dbReference>
<dbReference type="EMBL" id="CP001654">
    <property type="protein sequence ID" value="ACS86786.1"/>
    <property type="molecule type" value="Genomic_DNA"/>
</dbReference>
<dbReference type="eggNOG" id="ENOG5032ZF5">
    <property type="taxonomic scope" value="Bacteria"/>
</dbReference>
<keyword evidence="1" id="KW-1133">Transmembrane helix</keyword>
<dbReference type="Proteomes" id="UP000002734">
    <property type="component" value="Chromosome"/>
</dbReference>
<gene>
    <name evidence="2" type="ordered locus">Dd703_3011</name>
</gene>
<dbReference type="AlphaFoldDB" id="C6CC26"/>
<evidence type="ECO:0008006" key="4">
    <source>
        <dbReference type="Google" id="ProtNLM"/>
    </source>
</evidence>
<feature type="transmembrane region" description="Helical" evidence="1">
    <location>
        <begin position="12"/>
        <end position="28"/>
    </location>
</feature>
<proteinExistence type="predicted"/>
<dbReference type="HOGENOM" id="CLU_140267_0_0_6"/>
<evidence type="ECO:0000313" key="2">
    <source>
        <dbReference type="EMBL" id="ACS86786.1"/>
    </source>
</evidence>
<protein>
    <recommendedName>
        <fullName evidence="4">DUF2509 family protein</fullName>
    </recommendedName>
</protein>